<evidence type="ECO:0000259" key="1">
    <source>
        <dbReference type="SMART" id="SM00871"/>
    </source>
</evidence>
<accession>A0ABR9XRQ8</accession>
<dbReference type="RefSeq" id="WP_114607288.1">
    <property type="nucleotide sequence ID" value="NZ_JABVZQ010000018.1"/>
</dbReference>
<comment type="caution">
    <text evidence="2">The sequence shown here is derived from an EMBL/GenBank/DDBJ whole genome shotgun (WGS) entry which is preliminary data.</text>
</comment>
<dbReference type="InterPro" id="IPR011256">
    <property type="entry name" value="Reg_factor_effector_dom_sf"/>
</dbReference>
<dbReference type="Gene3D" id="3.20.80.10">
    <property type="entry name" value="Regulatory factor, effector binding domain"/>
    <property type="match status" value="1"/>
</dbReference>
<dbReference type="InterPro" id="IPR010499">
    <property type="entry name" value="AraC_E-bd"/>
</dbReference>
<proteinExistence type="predicted"/>
<sequence>MDFECSFQCELKDLHPQPAVTLRARTPLRDIIRLFDSGYADIADYLHRRGISPTGPPYALYRSMEGQEVDVEFGYPVPEGTPGHERFSLSSTPGGRAAACLYIGPYDQVEPAYDALMKWIDDNGLQAGGEACEVYLNDPADVSPEFLKTEVQLLLVP</sequence>
<protein>
    <submittedName>
        <fullName evidence="2">GyrI-like domain-containing protein</fullName>
    </submittedName>
</protein>
<evidence type="ECO:0000313" key="2">
    <source>
        <dbReference type="EMBL" id="MBF0636735.1"/>
    </source>
</evidence>
<organism evidence="2 3">
    <name type="scientific">Prosthecochloris ethylica</name>
    <dbReference type="NCBI Taxonomy" id="2743976"/>
    <lineage>
        <taxon>Bacteria</taxon>
        <taxon>Pseudomonadati</taxon>
        <taxon>Chlorobiota</taxon>
        <taxon>Chlorobiia</taxon>
        <taxon>Chlorobiales</taxon>
        <taxon>Chlorobiaceae</taxon>
        <taxon>Prosthecochloris</taxon>
    </lineage>
</organism>
<feature type="domain" description="AraC effector-binding" evidence="1">
    <location>
        <begin position="7"/>
        <end position="156"/>
    </location>
</feature>
<dbReference type="InterPro" id="IPR029442">
    <property type="entry name" value="GyrI-like"/>
</dbReference>
<keyword evidence="3" id="KW-1185">Reference proteome</keyword>
<dbReference type="Pfam" id="PF06445">
    <property type="entry name" value="GyrI-like"/>
    <property type="match status" value="1"/>
</dbReference>
<dbReference type="SUPFAM" id="SSF55136">
    <property type="entry name" value="Probable bacterial effector-binding domain"/>
    <property type="match status" value="1"/>
</dbReference>
<dbReference type="Proteomes" id="UP000619838">
    <property type="component" value="Unassembled WGS sequence"/>
</dbReference>
<dbReference type="SMART" id="SM00871">
    <property type="entry name" value="AraC_E_bind"/>
    <property type="match status" value="1"/>
</dbReference>
<reference evidence="2 3" key="1">
    <citation type="journal article" date="2020" name="Microorganisms">
        <title>Simultaneous Genome Sequencing of Prosthecochloris ethylica and Desulfuromonas acetoxidans within a Syntrophic Mixture Reveals Unique Pili and Protein Interactions.</title>
        <authorList>
            <person name="Kyndt J.A."/>
            <person name="Van Beeumen J.J."/>
            <person name="Meyer T.E."/>
        </authorList>
    </citation>
    <scope>NUCLEOTIDE SEQUENCE [LARGE SCALE GENOMIC DNA]</scope>
    <source>
        <strain evidence="2 3">N3</strain>
    </source>
</reference>
<evidence type="ECO:0000313" key="3">
    <source>
        <dbReference type="Proteomes" id="UP000619838"/>
    </source>
</evidence>
<gene>
    <name evidence="2" type="ORF">INT08_06040</name>
</gene>
<name>A0ABR9XRQ8_9CHLB</name>
<dbReference type="EMBL" id="JADGII010000008">
    <property type="protein sequence ID" value="MBF0636735.1"/>
    <property type="molecule type" value="Genomic_DNA"/>
</dbReference>